<protein>
    <submittedName>
        <fullName evidence="1">CSON004759 protein</fullName>
    </submittedName>
</protein>
<gene>
    <name evidence="1" type="primary">CSON004759</name>
</gene>
<organism evidence="1">
    <name type="scientific">Culicoides sonorensis</name>
    <name type="common">Biting midge</name>
    <dbReference type="NCBI Taxonomy" id="179676"/>
    <lineage>
        <taxon>Eukaryota</taxon>
        <taxon>Metazoa</taxon>
        <taxon>Ecdysozoa</taxon>
        <taxon>Arthropoda</taxon>
        <taxon>Hexapoda</taxon>
        <taxon>Insecta</taxon>
        <taxon>Pterygota</taxon>
        <taxon>Neoptera</taxon>
        <taxon>Endopterygota</taxon>
        <taxon>Diptera</taxon>
        <taxon>Nematocera</taxon>
        <taxon>Chironomoidea</taxon>
        <taxon>Ceratopogonidae</taxon>
        <taxon>Ceratopogoninae</taxon>
        <taxon>Culicoides</taxon>
        <taxon>Monoculicoides</taxon>
    </lineage>
</organism>
<reference evidence="1" key="1">
    <citation type="submission" date="2018-07" db="EMBL/GenBank/DDBJ databases">
        <authorList>
            <person name="Quirk P.G."/>
            <person name="Krulwich T.A."/>
        </authorList>
    </citation>
    <scope>NUCLEOTIDE SEQUENCE</scope>
</reference>
<dbReference type="VEuPathDB" id="VectorBase:CSON004759"/>
<evidence type="ECO:0000313" key="1">
    <source>
        <dbReference type="EMBL" id="SSX32258.1"/>
    </source>
</evidence>
<name>A0A336N1N4_CULSO</name>
<dbReference type="AlphaFoldDB" id="A0A336N1N4"/>
<proteinExistence type="predicted"/>
<sequence length="62" mass="6652">MLLILTVIFGSVILAFLIESRTWGKNNKFGGAKALNGPRGLPVIGVGLEFVRSGSEDCLVIY</sequence>
<accession>A0A336N1N4</accession>
<dbReference type="EMBL" id="UFQT01001971">
    <property type="protein sequence ID" value="SSX32258.1"/>
    <property type="molecule type" value="Genomic_DNA"/>
</dbReference>